<feature type="compositionally biased region" description="Polar residues" evidence="1">
    <location>
        <begin position="23"/>
        <end position="39"/>
    </location>
</feature>
<evidence type="ECO:0000313" key="3">
    <source>
        <dbReference type="Proteomes" id="UP000324222"/>
    </source>
</evidence>
<dbReference type="Proteomes" id="UP000324222">
    <property type="component" value="Unassembled WGS sequence"/>
</dbReference>
<dbReference type="EMBL" id="VSRR010001972">
    <property type="protein sequence ID" value="MPC28821.1"/>
    <property type="molecule type" value="Genomic_DNA"/>
</dbReference>
<gene>
    <name evidence="2" type="ORF">E2C01_022032</name>
</gene>
<sequence>MVEQQETRQPSPTRLQKNRRSGTTHPGGSRSLRQYPSSGSGTGVAMGYTPSWKNRTKRLYLWNCMGPIQF</sequence>
<organism evidence="2 3">
    <name type="scientific">Portunus trituberculatus</name>
    <name type="common">Swimming crab</name>
    <name type="synonym">Neptunus trituberculatus</name>
    <dbReference type="NCBI Taxonomy" id="210409"/>
    <lineage>
        <taxon>Eukaryota</taxon>
        <taxon>Metazoa</taxon>
        <taxon>Ecdysozoa</taxon>
        <taxon>Arthropoda</taxon>
        <taxon>Crustacea</taxon>
        <taxon>Multicrustacea</taxon>
        <taxon>Malacostraca</taxon>
        <taxon>Eumalacostraca</taxon>
        <taxon>Eucarida</taxon>
        <taxon>Decapoda</taxon>
        <taxon>Pleocyemata</taxon>
        <taxon>Brachyura</taxon>
        <taxon>Eubrachyura</taxon>
        <taxon>Portunoidea</taxon>
        <taxon>Portunidae</taxon>
        <taxon>Portuninae</taxon>
        <taxon>Portunus</taxon>
    </lineage>
</organism>
<evidence type="ECO:0000256" key="1">
    <source>
        <dbReference type="SAM" id="MobiDB-lite"/>
    </source>
</evidence>
<accession>A0A5B7E459</accession>
<dbReference type="AlphaFoldDB" id="A0A5B7E459"/>
<keyword evidence="3" id="KW-1185">Reference proteome</keyword>
<name>A0A5B7E459_PORTR</name>
<protein>
    <submittedName>
        <fullName evidence="2">Uncharacterized protein</fullName>
    </submittedName>
</protein>
<evidence type="ECO:0000313" key="2">
    <source>
        <dbReference type="EMBL" id="MPC28821.1"/>
    </source>
</evidence>
<comment type="caution">
    <text evidence="2">The sequence shown here is derived from an EMBL/GenBank/DDBJ whole genome shotgun (WGS) entry which is preliminary data.</text>
</comment>
<proteinExistence type="predicted"/>
<reference evidence="2 3" key="1">
    <citation type="submission" date="2019-05" db="EMBL/GenBank/DDBJ databases">
        <title>Another draft genome of Portunus trituberculatus and its Hox gene families provides insights of decapod evolution.</title>
        <authorList>
            <person name="Jeong J.-H."/>
            <person name="Song I."/>
            <person name="Kim S."/>
            <person name="Choi T."/>
            <person name="Kim D."/>
            <person name="Ryu S."/>
            <person name="Kim W."/>
        </authorList>
    </citation>
    <scope>NUCLEOTIDE SEQUENCE [LARGE SCALE GENOMIC DNA]</scope>
    <source>
        <tissue evidence="2">Muscle</tissue>
    </source>
</reference>
<feature type="region of interest" description="Disordered" evidence="1">
    <location>
        <begin position="1"/>
        <end position="50"/>
    </location>
</feature>